<keyword evidence="2 4" id="KW-0689">Ribosomal protein</keyword>
<dbReference type="NCBIfam" id="NF001749">
    <property type="entry name" value="PRK00474.1"/>
    <property type="match status" value="1"/>
</dbReference>
<proteinExistence type="inferred from homology"/>
<dbReference type="PANTHER" id="PTHR21569:SF16">
    <property type="entry name" value="RIBOSOMAL PROTEIN S16"/>
    <property type="match status" value="1"/>
</dbReference>
<keyword evidence="3 4" id="KW-0687">Ribonucleoprotein</keyword>
<name>A0ABX8I0J3_9ASCO</name>
<gene>
    <name evidence="7" type="ORF">CA3LBN_000888</name>
</gene>
<evidence type="ECO:0000313" key="8">
    <source>
        <dbReference type="Proteomes" id="UP000825434"/>
    </source>
</evidence>
<reference evidence="7 8" key="1">
    <citation type="submission" date="2021-06" db="EMBL/GenBank/DDBJ databases">
        <title>Candida outbreak in Lebanon.</title>
        <authorList>
            <person name="Finianos M."/>
        </authorList>
    </citation>
    <scope>NUCLEOTIDE SEQUENCE [LARGE SCALE GENOMIC DNA]</scope>
    <source>
        <strain evidence="7">CA3LBN</strain>
    </source>
</reference>
<dbReference type="Pfam" id="PF00380">
    <property type="entry name" value="Ribosomal_S9"/>
    <property type="match status" value="1"/>
</dbReference>
<dbReference type="InterPro" id="IPR020568">
    <property type="entry name" value="Ribosomal_Su5_D2-typ_SF"/>
</dbReference>
<dbReference type="Pfam" id="PF07064">
    <property type="entry name" value="RIC1"/>
    <property type="match status" value="1"/>
</dbReference>
<dbReference type="InterPro" id="IPR020574">
    <property type="entry name" value="Ribosomal_uS9_CS"/>
</dbReference>
<dbReference type="Proteomes" id="UP000825434">
    <property type="component" value="Chromosome 1"/>
</dbReference>
<organism evidence="7 8">
    <name type="scientific">Candidozyma haemuli</name>
    <dbReference type="NCBI Taxonomy" id="45357"/>
    <lineage>
        <taxon>Eukaryota</taxon>
        <taxon>Fungi</taxon>
        <taxon>Dikarya</taxon>
        <taxon>Ascomycota</taxon>
        <taxon>Saccharomycotina</taxon>
        <taxon>Pichiomycetes</taxon>
        <taxon>Metschnikowiaceae</taxon>
        <taxon>Candidozyma</taxon>
    </lineage>
</organism>
<dbReference type="InterPro" id="IPR008011">
    <property type="entry name" value="Complex1_LYR_dom"/>
</dbReference>
<keyword evidence="8" id="KW-1185">Reference proteome</keyword>
<protein>
    <recommendedName>
        <fullName evidence="9">40S ribosomal protein S16</fullName>
    </recommendedName>
</protein>
<evidence type="ECO:0000259" key="5">
    <source>
        <dbReference type="Pfam" id="PF05347"/>
    </source>
</evidence>
<dbReference type="Pfam" id="PF05347">
    <property type="entry name" value="Complex1_LYR"/>
    <property type="match status" value="1"/>
</dbReference>
<dbReference type="InterPro" id="IPR045299">
    <property type="entry name" value="Complex1_LYR_NDUFA6_LYRM6"/>
</dbReference>
<evidence type="ECO:0000259" key="6">
    <source>
        <dbReference type="Pfam" id="PF07064"/>
    </source>
</evidence>
<dbReference type="EMBL" id="CP076661">
    <property type="protein sequence ID" value="QWU86670.1"/>
    <property type="molecule type" value="Genomic_DNA"/>
</dbReference>
<sequence>MSTPSVQTFGKKKTATAVAHVKAGKGLIKVNGSPITLVEPEIMRFKVYEPLTLAGLDKFQNIDIRVKVSGGGHVSQVYAIRQAIAKGLVAYHQKYVDEASKNELKKIFASFDKTLLVADARRMEPKKFGGRGARARFQKSYHYVDLVPIPQLPLLAVTTKTAVLIYHAQSLTPIAVHDRNPECIESHGNAVQLEVRQVSVDTSRLDQLHTANLFVRTESNFVLVYHILANYSRSLYEVHDKKEDDRLLQNSLPLASSSKFSLTALFKSATRSILQGGSNIVNLENVEHHSNAANDDEQRNDSIPVVKITLVKILRMNAAIHHFWCKSNSQTLIFYNDHSEIQVLNMKTFKSEVLALTDEPWFDSGTLVSYNLTTNRFVFIDSARKVSLVEFVLDDDDRLHLEQHELLKLESPVQEILFNPQFDLLLLKTESSYDLYKLAFLGKKHSMAFIKSVYRTELQTSCHWSPCGTFFVIIESATGFWKLVSRFGSVLFSSKSIKSEVATTKPDSPGITRALDFCNVSEVIISPNALALYVIDKSVKDVYVLPLTSQQDCFGQPILYDQNFIKVLRDDHTFLRVPMIPHYQKAITRLHHINGTSKRLSFRKPTGQISIRKNNYNQISISYGDRISISTPIEHGSETYHALWFNFVNHYMESMNIVSHYWADEYLILINRFVRDDIDDHGHIDLMADEVVILNTKGSTAGAGGVHFKFDTDLVVWRHHFKTRILNVEIQNEENEATKLLVLVTGDSKIVFMELKKFEHDEENRPGIGIRRSIHLSSIQHKLAIPLITKMAMIHQRHFFFLLTTGDLFLLKNQYPAGNESSNGGSVQTTNMYELVKIREAVETMHMSHINFGGSKSTPHLTVVTSEEVIVYKAEELVERVYHFENVASHPGVDVERPLKPIKVRLSSMQPLTTQEITGAVEVTGFEYQTILKNEHVLVKHRPSRQLISNRFIQHDLFESNIDVESIVQRYQNIPNLDYCLELLLFDFIDDETNDLEKVVKLVRSTSRADSIFVNLLRKIEVRYWHKFFQLLDETPLNFMNRLMKSQDVELCYNYLIVYLNFKKEYDAGDIPEDEQAILDAKDREIILRIISTMTLATEFAETTRRSLTHPDMRKRVIHLYRRFIRNSREFSNLYELDMPVSNVKTKIRQEFERQRFVNDLDVTNVLYMKGQMEFQELINFWKQQCHVMRYFEDQESYNNVDKNDFVRNFLRGN</sequence>
<evidence type="ECO:0000256" key="2">
    <source>
        <dbReference type="ARBA" id="ARBA00022980"/>
    </source>
</evidence>
<dbReference type="InterPro" id="IPR014721">
    <property type="entry name" value="Ribsml_uS5_D2-typ_fold_subgr"/>
</dbReference>
<dbReference type="Gene3D" id="3.30.230.10">
    <property type="match status" value="1"/>
</dbReference>
<dbReference type="InterPro" id="IPR009771">
    <property type="entry name" value="RIC1_C"/>
</dbReference>
<dbReference type="SUPFAM" id="SSF54211">
    <property type="entry name" value="Ribosomal protein S5 domain 2-like"/>
    <property type="match status" value="1"/>
</dbReference>
<dbReference type="PROSITE" id="PS00360">
    <property type="entry name" value="RIBOSOMAL_S9"/>
    <property type="match status" value="1"/>
</dbReference>
<evidence type="ECO:0008006" key="9">
    <source>
        <dbReference type="Google" id="ProtNLM"/>
    </source>
</evidence>
<accession>A0ABX8I0J3</accession>
<feature type="domain" description="RIC1 C-terminal alpha solenoid region" evidence="6">
    <location>
        <begin position="953"/>
        <end position="1067"/>
    </location>
</feature>
<evidence type="ECO:0000256" key="1">
    <source>
        <dbReference type="ARBA" id="ARBA00005251"/>
    </source>
</evidence>
<dbReference type="InterPro" id="IPR000754">
    <property type="entry name" value="Ribosomal_uS9"/>
</dbReference>
<feature type="domain" description="Complex 1 LYR protein" evidence="5">
    <location>
        <begin position="1115"/>
        <end position="1176"/>
    </location>
</feature>
<evidence type="ECO:0000313" key="7">
    <source>
        <dbReference type="EMBL" id="QWU86670.1"/>
    </source>
</evidence>
<comment type="similarity">
    <text evidence="1 4">Belongs to the universal ribosomal protein uS9 family.</text>
</comment>
<evidence type="ECO:0000256" key="4">
    <source>
        <dbReference type="RuleBase" id="RU003815"/>
    </source>
</evidence>
<evidence type="ECO:0000256" key="3">
    <source>
        <dbReference type="ARBA" id="ARBA00023274"/>
    </source>
</evidence>
<dbReference type="CDD" id="cd20266">
    <property type="entry name" value="Complex1_LYR_NDUFA6_LYRM6"/>
    <property type="match status" value="1"/>
</dbReference>
<dbReference type="PANTHER" id="PTHR21569">
    <property type="entry name" value="RIBOSOMAL PROTEIN S9"/>
    <property type="match status" value="1"/>
</dbReference>